<dbReference type="GO" id="GO:0003682">
    <property type="term" value="F:chromatin binding"/>
    <property type="evidence" value="ECO:0007669"/>
    <property type="project" value="InterPro"/>
</dbReference>
<dbReference type="AlphaFoldDB" id="F4RHT9"/>
<dbReference type="RefSeq" id="XP_007408650.1">
    <property type="nucleotide sequence ID" value="XM_007408588.1"/>
</dbReference>
<feature type="compositionally biased region" description="Polar residues" evidence="7">
    <location>
        <begin position="468"/>
        <end position="481"/>
    </location>
</feature>
<dbReference type="Pfam" id="PF09402">
    <property type="entry name" value="MSC"/>
    <property type="match status" value="1"/>
</dbReference>
<evidence type="ECO:0000256" key="6">
    <source>
        <dbReference type="ARBA" id="ARBA00023242"/>
    </source>
</evidence>
<dbReference type="STRING" id="747676.F4RHT9"/>
<dbReference type="GO" id="GO:0034399">
    <property type="term" value="C:nuclear periphery"/>
    <property type="evidence" value="ECO:0007669"/>
    <property type="project" value="TreeGrafter"/>
</dbReference>
<protein>
    <recommendedName>
        <fullName evidence="8">Man1/Src1-like C-terminal domain-containing protein</fullName>
    </recommendedName>
</protein>
<feature type="region of interest" description="Disordered" evidence="7">
    <location>
        <begin position="412"/>
        <end position="497"/>
    </location>
</feature>
<dbReference type="GeneID" id="18922576"/>
<dbReference type="InterPro" id="IPR018996">
    <property type="entry name" value="Man1/Src1-like_C"/>
</dbReference>
<feature type="domain" description="Man1/Src1-like C-terminal" evidence="8">
    <location>
        <begin position="2"/>
        <end position="51"/>
    </location>
</feature>
<dbReference type="VEuPathDB" id="FungiDB:MELLADRAFT_105344"/>
<dbReference type="GO" id="GO:0071763">
    <property type="term" value="P:nuclear membrane organization"/>
    <property type="evidence" value="ECO:0007669"/>
    <property type="project" value="TreeGrafter"/>
</dbReference>
<organism evidence="10">
    <name type="scientific">Melampsora larici-populina (strain 98AG31 / pathotype 3-4-7)</name>
    <name type="common">Poplar leaf rust fungus</name>
    <dbReference type="NCBI Taxonomy" id="747676"/>
    <lineage>
        <taxon>Eukaryota</taxon>
        <taxon>Fungi</taxon>
        <taxon>Dikarya</taxon>
        <taxon>Basidiomycota</taxon>
        <taxon>Pucciniomycotina</taxon>
        <taxon>Pucciniomycetes</taxon>
        <taxon>Pucciniales</taxon>
        <taxon>Melampsoraceae</taxon>
        <taxon>Melampsora</taxon>
    </lineage>
</organism>
<accession>F4RHT9</accession>
<dbReference type="Gene3D" id="1.10.10.1180">
    <property type="entry name" value="MAN1, winged-helix domain"/>
    <property type="match status" value="1"/>
</dbReference>
<dbReference type="PANTHER" id="PTHR47808:SF2">
    <property type="entry name" value="LEM DOMAIN-CONTAINING PROTEIN 2"/>
    <property type="match status" value="1"/>
</dbReference>
<feature type="compositionally biased region" description="Acidic residues" evidence="7">
    <location>
        <begin position="415"/>
        <end position="435"/>
    </location>
</feature>
<keyword evidence="4" id="KW-1133">Transmembrane helix</keyword>
<evidence type="ECO:0000256" key="1">
    <source>
        <dbReference type="ARBA" id="ARBA00004540"/>
    </source>
</evidence>
<name>F4RHT9_MELLP</name>
<evidence type="ECO:0000256" key="4">
    <source>
        <dbReference type="ARBA" id="ARBA00022989"/>
    </source>
</evidence>
<gene>
    <name evidence="9" type="ORF">MELLADRAFT_105344</name>
</gene>
<evidence type="ECO:0000313" key="10">
    <source>
        <dbReference type="Proteomes" id="UP000001072"/>
    </source>
</evidence>
<dbReference type="InterPro" id="IPR044780">
    <property type="entry name" value="Heh2/Src1"/>
</dbReference>
<dbReference type="PANTHER" id="PTHR47808">
    <property type="entry name" value="INNER NUCLEAR MEMBRANE PROTEIN HEH2-RELATED"/>
    <property type="match status" value="1"/>
</dbReference>
<keyword evidence="3" id="KW-0812">Transmembrane</keyword>
<keyword evidence="2" id="KW-0597">Phosphoprotein</keyword>
<evidence type="ECO:0000256" key="7">
    <source>
        <dbReference type="SAM" id="MobiDB-lite"/>
    </source>
</evidence>
<dbReference type="InterPro" id="IPR041885">
    <property type="entry name" value="MAN1_winged_helix_dom"/>
</dbReference>
<dbReference type="InParanoid" id="F4RHT9"/>
<keyword evidence="10" id="KW-1185">Reference proteome</keyword>
<keyword evidence="6" id="KW-0539">Nucleus</keyword>
<reference evidence="10" key="1">
    <citation type="journal article" date="2011" name="Proc. Natl. Acad. Sci. U.S.A.">
        <title>Obligate biotrophy features unraveled by the genomic analysis of rust fungi.</title>
        <authorList>
            <person name="Duplessis S."/>
            <person name="Cuomo C.A."/>
            <person name="Lin Y.-C."/>
            <person name="Aerts A."/>
            <person name="Tisserant E."/>
            <person name="Veneault-Fourrey C."/>
            <person name="Joly D.L."/>
            <person name="Hacquard S."/>
            <person name="Amselem J."/>
            <person name="Cantarel B.L."/>
            <person name="Chiu R."/>
            <person name="Coutinho P.M."/>
            <person name="Feau N."/>
            <person name="Field M."/>
            <person name="Frey P."/>
            <person name="Gelhaye E."/>
            <person name="Goldberg J."/>
            <person name="Grabherr M.G."/>
            <person name="Kodira C.D."/>
            <person name="Kohler A."/>
            <person name="Kuees U."/>
            <person name="Lindquist E.A."/>
            <person name="Lucas S.M."/>
            <person name="Mago R."/>
            <person name="Mauceli E."/>
            <person name="Morin E."/>
            <person name="Murat C."/>
            <person name="Pangilinan J.L."/>
            <person name="Park R."/>
            <person name="Pearson M."/>
            <person name="Quesneville H."/>
            <person name="Rouhier N."/>
            <person name="Sakthikumar S."/>
            <person name="Salamov A.A."/>
            <person name="Schmutz J."/>
            <person name="Selles B."/>
            <person name="Shapiro H."/>
            <person name="Tanguay P."/>
            <person name="Tuskan G.A."/>
            <person name="Henrissat B."/>
            <person name="Van de Peer Y."/>
            <person name="Rouze P."/>
            <person name="Ellis J.G."/>
            <person name="Dodds P.N."/>
            <person name="Schein J.E."/>
            <person name="Zhong S."/>
            <person name="Hamelin R.C."/>
            <person name="Grigoriev I.V."/>
            <person name="Szabo L.J."/>
            <person name="Martin F."/>
        </authorList>
    </citation>
    <scope>NUCLEOTIDE SEQUENCE [LARGE SCALE GENOMIC DNA]</scope>
    <source>
        <strain evidence="10">98AG31 / pathotype 3-4-7</strain>
    </source>
</reference>
<comment type="subcellular location">
    <subcellularLocation>
        <location evidence="1">Nucleus inner membrane</location>
    </subcellularLocation>
</comment>
<sequence length="497" mass="54978">MDSILSYGHSPIQRQKLWIKVEKIIEGNSNVRTKVTESRGESFKVWEWIGSYTGDLNLNSSPVGKYSAGSNQKSVGNAKGEPRLQESQLKKTPFLRTGREPSELPQIDYEMLEGSLKMIEWQKRKSYDTILQRKQKNPLSAFLLLHEQRDTTTKPQMALVMTRAEAANVPVYTIGWGKVHSPSCLWQLTNHAGGTYTYDNDLYEIKDTLTGFIGGMRNFNEAKMRDGAAGHDASSPGGGPNSLGFTGTDAFFMNSVGGLKEIGRDGGLGAHDFYDAEFDQPIDALYRDPIAAKTASRLVRPVLLSITIVPPQPLANTRASTGNEQGIVRQRIKLLTSDSLTQALVLVSHRMERQAGCLLEETRHIVHTLLGNIHPGSERPRALHYIYKDSVEGFDCVLKVVKRAAKLTVNREADKDGDEGIEEDDEPVGVDDEALDIGPGAEQEGGRSGAGERLQSEIQDGRERGRIYTNQQENPSQSKQQAVKRSKVATKNPMTIK</sequence>
<evidence type="ECO:0000256" key="3">
    <source>
        <dbReference type="ARBA" id="ARBA00022692"/>
    </source>
</evidence>
<dbReference type="GO" id="GO:0005783">
    <property type="term" value="C:endoplasmic reticulum"/>
    <property type="evidence" value="ECO:0007669"/>
    <property type="project" value="TreeGrafter"/>
</dbReference>
<dbReference type="KEGG" id="mlr:MELLADRAFT_105344"/>
<dbReference type="Proteomes" id="UP000001072">
    <property type="component" value="Unassembled WGS sequence"/>
</dbReference>
<evidence type="ECO:0000256" key="5">
    <source>
        <dbReference type="ARBA" id="ARBA00023136"/>
    </source>
</evidence>
<dbReference type="GO" id="GO:0005637">
    <property type="term" value="C:nuclear inner membrane"/>
    <property type="evidence" value="ECO:0007669"/>
    <property type="project" value="UniProtKB-SubCell"/>
</dbReference>
<keyword evidence="5" id="KW-0472">Membrane</keyword>
<evidence type="ECO:0000256" key="2">
    <source>
        <dbReference type="ARBA" id="ARBA00022553"/>
    </source>
</evidence>
<dbReference type="HOGENOM" id="CLU_548698_0_0_1"/>
<dbReference type="EMBL" id="GL883102">
    <property type="protein sequence ID" value="EGG07885.1"/>
    <property type="molecule type" value="Genomic_DNA"/>
</dbReference>
<dbReference type="eggNOG" id="KOG3519">
    <property type="taxonomic scope" value="Eukaryota"/>
</dbReference>
<evidence type="ECO:0000259" key="8">
    <source>
        <dbReference type="Pfam" id="PF09402"/>
    </source>
</evidence>
<proteinExistence type="predicted"/>
<evidence type="ECO:0000313" key="9">
    <source>
        <dbReference type="EMBL" id="EGG07885.1"/>
    </source>
</evidence>
<dbReference type="OrthoDB" id="299997at2759"/>